<accession>A0ABW7JWW3</accession>
<proteinExistence type="predicted"/>
<comment type="caution">
    <text evidence="1">The sequence shown here is derived from an EMBL/GenBank/DDBJ whole genome shotgun (WGS) entry which is preliminary data.</text>
</comment>
<dbReference type="EMBL" id="JBIMSO010000116">
    <property type="protein sequence ID" value="MFH5211435.1"/>
    <property type="molecule type" value="Genomic_DNA"/>
</dbReference>
<name>A0ABW7JWW3_9NOCA</name>
<gene>
    <name evidence="1" type="ORF">ACHIPZ_25005</name>
</gene>
<organism evidence="1 2">
    <name type="scientific">Antrihabitans spumae</name>
    <dbReference type="NCBI Taxonomy" id="3373370"/>
    <lineage>
        <taxon>Bacteria</taxon>
        <taxon>Bacillati</taxon>
        <taxon>Actinomycetota</taxon>
        <taxon>Actinomycetes</taxon>
        <taxon>Mycobacteriales</taxon>
        <taxon>Nocardiaceae</taxon>
        <taxon>Antrihabitans</taxon>
    </lineage>
</organism>
<sequence length="93" mass="10410">MKLPPGSTVSATEGIEVWETPEKNYWTSFGTLREQLPVGEQFEGLTWCDDDVRPPNFVQWTWGDAAEMIVVAVNKDGQIQIIRGPDTTGFGCY</sequence>
<dbReference type="Proteomes" id="UP001609175">
    <property type="component" value="Unassembled WGS sequence"/>
</dbReference>
<evidence type="ECO:0000313" key="2">
    <source>
        <dbReference type="Proteomes" id="UP001609175"/>
    </source>
</evidence>
<evidence type="ECO:0000313" key="1">
    <source>
        <dbReference type="EMBL" id="MFH5211435.1"/>
    </source>
</evidence>
<reference evidence="1 2" key="1">
    <citation type="submission" date="2024-10" db="EMBL/GenBank/DDBJ databases">
        <authorList>
            <person name="Riesco R."/>
        </authorList>
    </citation>
    <scope>NUCLEOTIDE SEQUENCE [LARGE SCALE GENOMIC DNA]</scope>
    <source>
        <strain evidence="1 2">NCIMB 15449</strain>
    </source>
</reference>
<protein>
    <submittedName>
        <fullName evidence="1">Uncharacterized protein</fullName>
    </submittedName>
</protein>
<dbReference type="RefSeq" id="WP_395117928.1">
    <property type="nucleotide sequence ID" value="NZ_JBIMSO010000116.1"/>
</dbReference>